<protein>
    <recommendedName>
        <fullName evidence="6">RNA polymerase sigma factor</fullName>
    </recommendedName>
</protein>
<keyword evidence="5 6" id="KW-0804">Transcription</keyword>
<dbReference type="InterPro" id="IPR036388">
    <property type="entry name" value="WH-like_DNA-bd_sf"/>
</dbReference>
<dbReference type="InterPro" id="IPR007627">
    <property type="entry name" value="RNA_pol_sigma70_r2"/>
</dbReference>
<reference evidence="9 10" key="1">
    <citation type="submission" date="2019-04" db="EMBL/GenBank/DDBJ databases">
        <title>Pedobacter sp. RP-1-16 sp. nov., isolated from Arctic soil.</title>
        <authorList>
            <person name="Dahal R.H."/>
            <person name="Kim D.-U."/>
        </authorList>
    </citation>
    <scope>NUCLEOTIDE SEQUENCE [LARGE SCALE GENOMIC DNA]</scope>
    <source>
        <strain evidence="9 10">RP-1-16</strain>
    </source>
</reference>
<dbReference type="InterPro" id="IPR000838">
    <property type="entry name" value="RNA_pol_sigma70_ECF_CS"/>
</dbReference>
<accession>A0A4U1GGA5</accession>
<feature type="domain" description="RNA polymerase sigma factor 70 region 4 type 2" evidence="8">
    <location>
        <begin position="129"/>
        <end position="176"/>
    </location>
</feature>
<dbReference type="NCBIfam" id="TIGR02985">
    <property type="entry name" value="Sig70_bacteroi1"/>
    <property type="match status" value="1"/>
</dbReference>
<feature type="domain" description="RNA polymerase sigma-70 region 2" evidence="7">
    <location>
        <begin position="31"/>
        <end position="96"/>
    </location>
</feature>
<dbReference type="InterPro" id="IPR013249">
    <property type="entry name" value="RNA_pol_sigma70_r4_t2"/>
</dbReference>
<dbReference type="Gene3D" id="1.10.1740.10">
    <property type="match status" value="1"/>
</dbReference>
<dbReference type="Pfam" id="PF08281">
    <property type="entry name" value="Sigma70_r4_2"/>
    <property type="match status" value="1"/>
</dbReference>
<evidence type="ECO:0000256" key="5">
    <source>
        <dbReference type="ARBA" id="ARBA00023163"/>
    </source>
</evidence>
<dbReference type="InterPro" id="IPR013325">
    <property type="entry name" value="RNA_pol_sigma_r2"/>
</dbReference>
<dbReference type="PANTHER" id="PTHR43133">
    <property type="entry name" value="RNA POLYMERASE ECF-TYPE SIGMA FACTO"/>
    <property type="match status" value="1"/>
</dbReference>
<evidence type="ECO:0000256" key="2">
    <source>
        <dbReference type="ARBA" id="ARBA00023015"/>
    </source>
</evidence>
<gene>
    <name evidence="9" type="ORF">FBD94_07330</name>
</gene>
<dbReference type="InterPro" id="IPR013324">
    <property type="entry name" value="RNA_pol_sigma_r3/r4-like"/>
</dbReference>
<evidence type="ECO:0000313" key="9">
    <source>
        <dbReference type="EMBL" id="TKC62040.1"/>
    </source>
</evidence>
<dbReference type="GO" id="GO:0006352">
    <property type="term" value="P:DNA-templated transcription initiation"/>
    <property type="evidence" value="ECO:0007669"/>
    <property type="project" value="InterPro"/>
</dbReference>
<evidence type="ECO:0000256" key="4">
    <source>
        <dbReference type="ARBA" id="ARBA00023125"/>
    </source>
</evidence>
<dbReference type="CDD" id="cd06171">
    <property type="entry name" value="Sigma70_r4"/>
    <property type="match status" value="1"/>
</dbReference>
<keyword evidence="2 6" id="KW-0805">Transcription regulation</keyword>
<comment type="similarity">
    <text evidence="1 6">Belongs to the sigma-70 factor family. ECF subfamily.</text>
</comment>
<dbReference type="GO" id="GO:0003677">
    <property type="term" value="F:DNA binding"/>
    <property type="evidence" value="ECO:0007669"/>
    <property type="project" value="UniProtKB-KW"/>
</dbReference>
<dbReference type="InterPro" id="IPR039425">
    <property type="entry name" value="RNA_pol_sigma-70-like"/>
</dbReference>
<evidence type="ECO:0000256" key="6">
    <source>
        <dbReference type="RuleBase" id="RU000716"/>
    </source>
</evidence>
<evidence type="ECO:0000256" key="1">
    <source>
        <dbReference type="ARBA" id="ARBA00010641"/>
    </source>
</evidence>
<sequence>MSNQNQEKCENDVELLHLLKQGDNVAFDKIYNLYSQKIYHNILRVVKQSDLAEEILQEVFLKIWDKRSSINVDTSFKSYIFRIGHNLVMDLFRRAAFDRNLINRLAIESNSAFDNSTEDIIDFKDTQKLIDEAIELLPPQRRNVYLLCKIEGKTYQEVSELLNISTSTVSDHIVKATKLIKHHIKDIHYSIFIAAIISKIN</sequence>
<dbReference type="NCBIfam" id="TIGR02937">
    <property type="entry name" value="sigma70-ECF"/>
    <property type="match status" value="1"/>
</dbReference>
<dbReference type="InterPro" id="IPR014327">
    <property type="entry name" value="RNA_pol_sigma70_bacteroid"/>
</dbReference>
<dbReference type="RefSeq" id="WP_136879709.1">
    <property type="nucleotide sequence ID" value="NZ_SWDX01000003.1"/>
</dbReference>
<dbReference type="PROSITE" id="PS01063">
    <property type="entry name" value="SIGMA70_ECF"/>
    <property type="match status" value="1"/>
</dbReference>
<proteinExistence type="inferred from homology"/>
<dbReference type="Gene3D" id="1.10.10.10">
    <property type="entry name" value="Winged helix-like DNA-binding domain superfamily/Winged helix DNA-binding domain"/>
    <property type="match status" value="1"/>
</dbReference>
<dbReference type="InterPro" id="IPR014284">
    <property type="entry name" value="RNA_pol_sigma-70_dom"/>
</dbReference>
<dbReference type="Pfam" id="PF04542">
    <property type="entry name" value="Sigma70_r2"/>
    <property type="match status" value="1"/>
</dbReference>
<evidence type="ECO:0000259" key="7">
    <source>
        <dbReference type="Pfam" id="PF04542"/>
    </source>
</evidence>
<dbReference type="AlphaFoldDB" id="A0A4U1GGA5"/>
<evidence type="ECO:0000259" key="8">
    <source>
        <dbReference type="Pfam" id="PF08281"/>
    </source>
</evidence>
<dbReference type="EMBL" id="SWDX01000003">
    <property type="protein sequence ID" value="TKC62040.1"/>
    <property type="molecule type" value="Genomic_DNA"/>
</dbReference>
<organism evidence="9 10">
    <name type="scientific">Pedobacter hiemivivus</name>
    <dbReference type="NCBI Taxonomy" id="2530454"/>
    <lineage>
        <taxon>Bacteria</taxon>
        <taxon>Pseudomonadati</taxon>
        <taxon>Bacteroidota</taxon>
        <taxon>Sphingobacteriia</taxon>
        <taxon>Sphingobacteriales</taxon>
        <taxon>Sphingobacteriaceae</taxon>
        <taxon>Pedobacter</taxon>
    </lineage>
</organism>
<keyword evidence="3 6" id="KW-0731">Sigma factor</keyword>
<dbReference type="SUPFAM" id="SSF88946">
    <property type="entry name" value="Sigma2 domain of RNA polymerase sigma factors"/>
    <property type="match status" value="1"/>
</dbReference>
<dbReference type="SUPFAM" id="SSF88659">
    <property type="entry name" value="Sigma3 and sigma4 domains of RNA polymerase sigma factors"/>
    <property type="match status" value="1"/>
</dbReference>
<keyword evidence="4 6" id="KW-0238">DNA-binding</keyword>
<name>A0A4U1GGA5_9SPHI</name>
<dbReference type="PANTHER" id="PTHR43133:SF46">
    <property type="entry name" value="RNA POLYMERASE SIGMA-70 FACTOR ECF SUBFAMILY"/>
    <property type="match status" value="1"/>
</dbReference>
<comment type="caution">
    <text evidence="9">The sequence shown here is derived from an EMBL/GenBank/DDBJ whole genome shotgun (WGS) entry which is preliminary data.</text>
</comment>
<evidence type="ECO:0000256" key="3">
    <source>
        <dbReference type="ARBA" id="ARBA00023082"/>
    </source>
</evidence>
<evidence type="ECO:0000313" key="10">
    <source>
        <dbReference type="Proteomes" id="UP000309594"/>
    </source>
</evidence>
<dbReference type="GO" id="GO:0016987">
    <property type="term" value="F:sigma factor activity"/>
    <property type="evidence" value="ECO:0007669"/>
    <property type="project" value="UniProtKB-KW"/>
</dbReference>
<dbReference type="Proteomes" id="UP000309594">
    <property type="component" value="Unassembled WGS sequence"/>
</dbReference>